<dbReference type="PROSITE" id="PS00629">
    <property type="entry name" value="IMP_1"/>
    <property type="match status" value="1"/>
</dbReference>
<feature type="non-terminal residue" evidence="5">
    <location>
        <position position="214"/>
    </location>
</feature>
<dbReference type="GO" id="GO:0007165">
    <property type="term" value="P:signal transduction"/>
    <property type="evidence" value="ECO:0007669"/>
    <property type="project" value="TreeGrafter"/>
</dbReference>
<evidence type="ECO:0000313" key="6">
    <source>
        <dbReference type="Proteomes" id="UP000034536"/>
    </source>
</evidence>
<keyword evidence="3 4" id="KW-0460">Magnesium</keyword>
<organism evidence="5 6">
    <name type="scientific">Candidatus Roizmanbacteria bacterium GW2011_GWA2_35_8</name>
    <dbReference type="NCBI Taxonomy" id="1618479"/>
    <lineage>
        <taxon>Bacteria</taxon>
        <taxon>Candidatus Roizmaniibacteriota</taxon>
    </lineage>
</organism>
<keyword evidence="1 4" id="KW-0479">Metal-binding</keyword>
<protein>
    <recommendedName>
        <fullName evidence="7">Inositol monophosphatase</fullName>
    </recommendedName>
</protein>
<dbReference type="SUPFAM" id="SSF56655">
    <property type="entry name" value="Carbohydrate phosphatase"/>
    <property type="match status" value="1"/>
</dbReference>
<dbReference type="PANTHER" id="PTHR20854:SF4">
    <property type="entry name" value="INOSITOL-1-MONOPHOSPHATASE-RELATED"/>
    <property type="match status" value="1"/>
</dbReference>
<comment type="cofactor">
    <cofactor evidence="4">
        <name>Mg(2+)</name>
        <dbReference type="ChEBI" id="CHEBI:18420"/>
    </cofactor>
</comment>
<feature type="binding site" evidence="4">
    <location>
        <position position="117"/>
    </location>
    <ligand>
        <name>Mg(2+)</name>
        <dbReference type="ChEBI" id="CHEBI:18420"/>
        <label>1</label>
        <note>catalytic</note>
    </ligand>
</feature>
<evidence type="ECO:0000256" key="4">
    <source>
        <dbReference type="PIRSR" id="PIRSR600760-2"/>
    </source>
</evidence>
<evidence type="ECO:0008006" key="7">
    <source>
        <dbReference type="Google" id="ProtNLM"/>
    </source>
</evidence>
<feature type="binding site" evidence="4">
    <location>
        <position position="116"/>
    </location>
    <ligand>
        <name>Mg(2+)</name>
        <dbReference type="ChEBI" id="CHEBI:18420"/>
        <label>1</label>
        <note>catalytic</note>
    </ligand>
</feature>
<reference evidence="5 6" key="1">
    <citation type="journal article" date="2015" name="Nature">
        <title>rRNA introns, odd ribosomes, and small enigmatic genomes across a large radiation of phyla.</title>
        <authorList>
            <person name="Brown C.T."/>
            <person name="Hug L.A."/>
            <person name="Thomas B.C."/>
            <person name="Sharon I."/>
            <person name="Castelle C.J."/>
            <person name="Singh A."/>
            <person name="Wilkins M.J."/>
            <person name="Williams K.H."/>
            <person name="Banfield J.F."/>
        </authorList>
    </citation>
    <scope>NUCLEOTIDE SEQUENCE [LARGE SCALE GENOMIC DNA]</scope>
</reference>
<name>A0A0G0CYF7_9BACT</name>
<evidence type="ECO:0000256" key="3">
    <source>
        <dbReference type="ARBA" id="ARBA00022842"/>
    </source>
</evidence>
<dbReference type="PRINTS" id="PR00377">
    <property type="entry name" value="IMPHPHTASES"/>
</dbReference>
<dbReference type="GO" id="GO:0008934">
    <property type="term" value="F:inositol monophosphate 1-phosphatase activity"/>
    <property type="evidence" value="ECO:0007669"/>
    <property type="project" value="TreeGrafter"/>
</dbReference>
<feature type="binding site" evidence="4">
    <location>
        <position position="100"/>
    </location>
    <ligand>
        <name>Mg(2+)</name>
        <dbReference type="ChEBI" id="CHEBI:18420"/>
        <label>1</label>
        <note>catalytic</note>
    </ligand>
</feature>
<dbReference type="EMBL" id="LBQX01000008">
    <property type="protein sequence ID" value="KKP87029.1"/>
    <property type="molecule type" value="Genomic_DNA"/>
</dbReference>
<dbReference type="Pfam" id="PF00459">
    <property type="entry name" value="Inositol_P"/>
    <property type="match status" value="1"/>
</dbReference>
<gene>
    <name evidence="5" type="ORF">UR89_C0008G0001</name>
</gene>
<evidence type="ECO:0000256" key="2">
    <source>
        <dbReference type="ARBA" id="ARBA00022801"/>
    </source>
</evidence>
<keyword evidence="2" id="KW-0378">Hydrolase</keyword>
<dbReference type="InterPro" id="IPR000760">
    <property type="entry name" value="Inositol_monophosphatase-like"/>
</dbReference>
<sequence>MHLSHTSAYGSAKFDQAYFKPITRVIILTMIDILKKAATSAGSVLLKYYQKDLIIAYKNSSHKMLVTKADTEAQKTVFDVIIKEMVLRGFKKDEVGFIGEENLSRPGLHTFVIDPLDGTTNFASGLPYFATSIGYFYKGILQSGVIYVPVFKEMFYAELGKGAYYQNGKRLKITYQPLDKSIINGYLNSATKIHNKQLKIYQNFLPKIRALRNI</sequence>
<dbReference type="InterPro" id="IPR020583">
    <property type="entry name" value="Inositol_monoP_metal-BS"/>
</dbReference>
<dbReference type="PANTHER" id="PTHR20854">
    <property type="entry name" value="INOSITOL MONOPHOSPHATASE"/>
    <property type="match status" value="1"/>
</dbReference>
<accession>A0A0G0CYF7</accession>
<dbReference type="AlphaFoldDB" id="A0A0G0CYF7"/>
<comment type="caution">
    <text evidence="5">The sequence shown here is derived from an EMBL/GenBank/DDBJ whole genome shotgun (WGS) entry which is preliminary data.</text>
</comment>
<evidence type="ECO:0000256" key="1">
    <source>
        <dbReference type="ARBA" id="ARBA00022723"/>
    </source>
</evidence>
<dbReference type="Gene3D" id="3.30.540.10">
    <property type="entry name" value="Fructose-1,6-Bisphosphatase, subunit A, domain 1"/>
    <property type="match status" value="1"/>
</dbReference>
<dbReference type="Proteomes" id="UP000034536">
    <property type="component" value="Unassembled WGS sequence"/>
</dbReference>
<proteinExistence type="predicted"/>
<dbReference type="GO" id="GO:0006020">
    <property type="term" value="P:inositol metabolic process"/>
    <property type="evidence" value="ECO:0007669"/>
    <property type="project" value="TreeGrafter"/>
</dbReference>
<feature type="binding site" evidence="4">
    <location>
        <position position="114"/>
    </location>
    <ligand>
        <name>Mg(2+)</name>
        <dbReference type="ChEBI" id="CHEBI:18420"/>
        <label>1</label>
        <note>catalytic</note>
    </ligand>
</feature>
<dbReference type="GO" id="GO:0046872">
    <property type="term" value="F:metal ion binding"/>
    <property type="evidence" value="ECO:0007669"/>
    <property type="project" value="UniProtKB-KW"/>
</dbReference>
<evidence type="ECO:0000313" key="5">
    <source>
        <dbReference type="EMBL" id="KKP87029.1"/>
    </source>
</evidence>